<keyword evidence="3" id="KW-1185">Reference proteome</keyword>
<feature type="chain" id="PRO_5003318271" evidence="1">
    <location>
        <begin position="20"/>
        <end position="163"/>
    </location>
</feature>
<dbReference type="Proteomes" id="UP000001072">
    <property type="component" value="Unassembled WGS sequence"/>
</dbReference>
<accession>F4S592</accession>
<dbReference type="EMBL" id="GL883150">
    <property type="protein sequence ID" value="EGG00125.1"/>
    <property type="molecule type" value="Genomic_DNA"/>
</dbReference>
<dbReference type="RefSeq" id="XP_007416528.1">
    <property type="nucleotide sequence ID" value="XM_007416466.1"/>
</dbReference>
<gene>
    <name evidence="2" type="ORF">MELLADRAFT_124019</name>
</gene>
<evidence type="ECO:0000256" key="1">
    <source>
        <dbReference type="SAM" id="SignalP"/>
    </source>
</evidence>
<dbReference type="AlphaFoldDB" id="F4S592"/>
<sequence>MNFTFIILSVLVSFQAIMALPTTLMPRLESQIGKGGRIDQRCAGLYNGGFAPGFSYDNRGFISVPFTSDFYYSINRNYGFDSCNGYGGQFAWGQCSYPGQCQASYNHYTGILGGVLGGVGGLVSGVGQAVGGLVSGVGGLVGGIGNSLSLLSDQELKADTKQI</sequence>
<dbReference type="VEuPathDB" id="FungiDB:MELLADRAFT_124019"/>
<dbReference type="InParanoid" id="F4S592"/>
<feature type="signal peptide" evidence="1">
    <location>
        <begin position="1"/>
        <end position="19"/>
    </location>
</feature>
<dbReference type="KEGG" id="mlr:MELLADRAFT_124019"/>
<keyword evidence="1" id="KW-0732">Signal</keyword>
<organism evidence="3">
    <name type="scientific">Melampsora larici-populina (strain 98AG31 / pathotype 3-4-7)</name>
    <name type="common">Poplar leaf rust fungus</name>
    <dbReference type="NCBI Taxonomy" id="747676"/>
    <lineage>
        <taxon>Eukaryota</taxon>
        <taxon>Fungi</taxon>
        <taxon>Dikarya</taxon>
        <taxon>Basidiomycota</taxon>
        <taxon>Pucciniomycotina</taxon>
        <taxon>Pucciniomycetes</taxon>
        <taxon>Pucciniales</taxon>
        <taxon>Melampsoraceae</taxon>
        <taxon>Melampsora</taxon>
    </lineage>
</organism>
<dbReference type="HOGENOM" id="CLU_1627457_0_0_1"/>
<name>F4S592_MELLP</name>
<reference evidence="3" key="1">
    <citation type="journal article" date="2011" name="Proc. Natl. Acad. Sci. U.S.A.">
        <title>Obligate biotrophy features unraveled by the genomic analysis of rust fungi.</title>
        <authorList>
            <person name="Duplessis S."/>
            <person name="Cuomo C.A."/>
            <person name="Lin Y.-C."/>
            <person name="Aerts A."/>
            <person name="Tisserant E."/>
            <person name="Veneault-Fourrey C."/>
            <person name="Joly D.L."/>
            <person name="Hacquard S."/>
            <person name="Amselem J."/>
            <person name="Cantarel B.L."/>
            <person name="Chiu R."/>
            <person name="Coutinho P.M."/>
            <person name="Feau N."/>
            <person name="Field M."/>
            <person name="Frey P."/>
            <person name="Gelhaye E."/>
            <person name="Goldberg J."/>
            <person name="Grabherr M.G."/>
            <person name="Kodira C.D."/>
            <person name="Kohler A."/>
            <person name="Kuees U."/>
            <person name="Lindquist E.A."/>
            <person name="Lucas S.M."/>
            <person name="Mago R."/>
            <person name="Mauceli E."/>
            <person name="Morin E."/>
            <person name="Murat C."/>
            <person name="Pangilinan J.L."/>
            <person name="Park R."/>
            <person name="Pearson M."/>
            <person name="Quesneville H."/>
            <person name="Rouhier N."/>
            <person name="Sakthikumar S."/>
            <person name="Salamov A.A."/>
            <person name="Schmutz J."/>
            <person name="Selles B."/>
            <person name="Shapiro H."/>
            <person name="Tanguay P."/>
            <person name="Tuskan G.A."/>
            <person name="Henrissat B."/>
            <person name="Van de Peer Y."/>
            <person name="Rouze P."/>
            <person name="Ellis J.G."/>
            <person name="Dodds P.N."/>
            <person name="Schein J.E."/>
            <person name="Zhong S."/>
            <person name="Hamelin R.C."/>
            <person name="Grigoriev I.V."/>
            <person name="Szabo L.J."/>
            <person name="Martin F."/>
        </authorList>
    </citation>
    <scope>NUCLEOTIDE SEQUENCE [LARGE SCALE GENOMIC DNA]</scope>
    <source>
        <strain evidence="3">98AG31 / pathotype 3-4-7</strain>
    </source>
</reference>
<proteinExistence type="predicted"/>
<evidence type="ECO:0000313" key="2">
    <source>
        <dbReference type="EMBL" id="EGG00125.1"/>
    </source>
</evidence>
<protein>
    <submittedName>
        <fullName evidence="2">Secreted protein</fullName>
    </submittedName>
</protein>
<dbReference type="GeneID" id="18926573"/>
<evidence type="ECO:0000313" key="3">
    <source>
        <dbReference type="Proteomes" id="UP000001072"/>
    </source>
</evidence>